<sequence length="60" mass="6367">MKIIGEELGGLVKGCHAYLRPGENGNNSSYSGRKGFDTGKIFHLVAGVSARPFGTCPSRK</sequence>
<dbReference type="EMBL" id="JAWJWE010000036">
    <property type="protein sequence ID" value="KAK6628596.1"/>
    <property type="molecule type" value="Genomic_DNA"/>
</dbReference>
<reference evidence="1 2" key="1">
    <citation type="submission" date="2023-10" db="EMBL/GenBank/DDBJ databases">
        <title>Genomes of two closely related lineages of the louse Polyplax serrata with different host specificities.</title>
        <authorList>
            <person name="Martinu J."/>
            <person name="Tarabai H."/>
            <person name="Stefka J."/>
            <person name="Hypsa V."/>
        </authorList>
    </citation>
    <scope>NUCLEOTIDE SEQUENCE [LARGE SCALE GENOMIC DNA]</scope>
    <source>
        <strain evidence="1">HR10_N</strain>
    </source>
</reference>
<proteinExistence type="predicted"/>
<comment type="caution">
    <text evidence="1">The sequence shown here is derived from an EMBL/GenBank/DDBJ whole genome shotgun (WGS) entry which is preliminary data.</text>
</comment>
<evidence type="ECO:0000313" key="1">
    <source>
        <dbReference type="EMBL" id="KAK6628596.1"/>
    </source>
</evidence>
<organism evidence="1 2">
    <name type="scientific">Polyplax serrata</name>
    <name type="common">Common mouse louse</name>
    <dbReference type="NCBI Taxonomy" id="468196"/>
    <lineage>
        <taxon>Eukaryota</taxon>
        <taxon>Metazoa</taxon>
        <taxon>Ecdysozoa</taxon>
        <taxon>Arthropoda</taxon>
        <taxon>Hexapoda</taxon>
        <taxon>Insecta</taxon>
        <taxon>Pterygota</taxon>
        <taxon>Neoptera</taxon>
        <taxon>Paraneoptera</taxon>
        <taxon>Psocodea</taxon>
        <taxon>Troctomorpha</taxon>
        <taxon>Phthiraptera</taxon>
        <taxon>Anoplura</taxon>
        <taxon>Polyplacidae</taxon>
        <taxon>Polyplax</taxon>
    </lineage>
</organism>
<protein>
    <submittedName>
        <fullName evidence="1">Uncharacterized protein</fullName>
    </submittedName>
</protein>
<accession>A0AAN8S973</accession>
<gene>
    <name evidence="1" type="ORF">RUM43_002411</name>
</gene>
<evidence type="ECO:0000313" key="2">
    <source>
        <dbReference type="Proteomes" id="UP001372834"/>
    </source>
</evidence>
<dbReference type="Proteomes" id="UP001372834">
    <property type="component" value="Unassembled WGS sequence"/>
</dbReference>
<dbReference type="AlphaFoldDB" id="A0AAN8S973"/>
<name>A0AAN8S973_POLSC</name>